<dbReference type="InterPro" id="IPR012334">
    <property type="entry name" value="Pectin_lyas_fold"/>
</dbReference>
<organism evidence="8 9">
    <name type="scientific">Thyridium curvatum</name>
    <dbReference type="NCBI Taxonomy" id="1093900"/>
    <lineage>
        <taxon>Eukaryota</taxon>
        <taxon>Fungi</taxon>
        <taxon>Dikarya</taxon>
        <taxon>Ascomycota</taxon>
        <taxon>Pezizomycotina</taxon>
        <taxon>Sordariomycetes</taxon>
        <taxon>Sordariomycetidae</taxon>
        <taxon>Thyridiales</taxon>
        <taxon>Thyridiaceae</taxon>
        <taxon>Thyridium</taxon>
    </lineage>
</organism>
<dbReference type="InterPro" id="IPR000070">
    <property type="entry name" value="Pectinesterase_cat"/>
</dbReference>
<evidence type="ECO:0000256" key="1">
    <source>
        <dbReference type="ARBA" id="ARBA00005184"/>
    </source>
</evidence>
<dbReference type="Pfam" id="PF01095">
    <property type="entry name" value="Pectinesterase"/>
    <property type="match status" value="1"/>
</dbReference>
<feature type="domain" description="Pectinesterase catalytic" evidence="7">
    <location>
        <begin position="188"/>
        <end position="400"/>
    </location>
</feature>
<dbReference type="PANTHER" id="PTHR31321:SF137">
    <property type="entry name" value="PECTIN METHYL ESTERASE (EUROFUNG)"/>
    <property type="match status" value="1"/>
</dbReference>
<dbReference type="GO" id="GO:0042545">
    <property type="term" value="P:cell wall modification"/>
    <property type="evidence" value="ECO:0007669"/>
    <property type="project" value="InterPro"/>
</dbReference>
<proteinExistence type="inferred from homology"/>
<evidence type="ECO:0000256" key="5">
    <source>
        <dbReference type="ARBA" id="ARBA00023085"/>
    </source>
</evidence>
<accession>A0A507BD50</accession>
<evidence type="ECO:0000313" key="8">
    <source>
        <dbReference type="EMBL" id="TPX14500.1"/>
    </source>
</evidence>
<evidence type="ECO:0000313" key="9">
    <source>
        <dbReference type="Proteomes" id="UP000319257"/>
    </source>
</evidence>
<feature type="signal peptide" evidence="6">
    <location>
        <begin position="1"/>
        <end position="19"/>
    </location>
</feature>
<gene>
    <name evidence="8" type="ORF">E0L32_005464</name>
</gene>
<evidence type="ECO:0000256" key="6">
    <source>
        <dbReference type="SAM" id="SignalP"/>
    </source>
</evidence>
<dbReference type="GO" id="GO:0030599">
    <property type="term" value="F:pectinesterase activity"/>
    <property type="evidence" value="ECO:0007669"/>
    <property type="project" value="UniProtKB-EC"/>
</dbReference>
<comment type="similarity">
    <text evidence="2">Belongs to the pectinesterase family.</text>
</comment>
<keyword evidence="5" id="KW-0063">Aspartyl esterase</keyword>
<dbReference type="Gene3D" id="2.160.20.10">
    <property type="entry name" value="Single-stranded right-handed beta-helix, Pectin lyase-like"/>
    <property type="match status" value="1"/>
</dbReference>
<keyword evidence="4" id="KW-0378">Hydrolase</keyword>
<dbReference type="EC" id="3.1.1.11" evidence="3"/>
<comment type="pathway">
    <text evidence="1">Glycan metabolism; pectin degradation; 2-dehydro-3-deoxy-D-gluconate from pectin: step 1/5.</text>
</comment>
<dbReference type="AlphaFoldDB" id="A0A507BD50"/>
<dbReference type="InParanoid" id="A0A507BD50"/>
<comment type="caution">
    <text evidence="8">The sequence shown here is derived from an EMBL/GenBank/DDBJ whole genome shotgun (WGS) entry which is preliminary data.</text>
</comment>
<reference evidence="8 9" key="1">
    <citation type="submission" date="2019-06" db="EMBL/GenBank/DDBJ databases">
        <title>Draft genome sequence of the filamentous fungus Phialemoniopsis curvata isolated from diesel fuel.</title>
        <authorList>
            <person name="Varaljay V.A."/>
            <person name="Lyon W.J."/>
            <person name="Crouch A.L."/>
            <person name="Drake C.E."/>
            <person name="Hollomon J.M."/>
            <person name="Nadeau L.J."/>
            <person name="Nunn H.S."/>
            <person name="Stevenson B.S."/>
            <person name="Bojanowski C.L."/>
            <person name="Crookes-Goodson W.J."/>
        </authorList>
    </citation>
    <scope>NUCLEOTIDE SEQUENCE [LARGE SCALE GENOMIC DNA]</scope>
    <source>
        <strain evidence="8 9">D216</strain>
    </source>
</reference>
<sequence length="421" mass="45349">MLGQASLFAIATASALVSAAKPAPGPAQTYAKCQRHSCGNPLLGCPPGTLYVSQTDKSANFTKIQDAIDFLGNHTAPAYILIGKGIYTEQLNVTRQGPLTLLGQSAKPYKGIRYSNVEDALASDEAAFVENENDVQVFWNAANHDHRFADNVFTSTLVVGPSLNATYTGAGPNGYPVDPATPFGCVDFRAYNVDFRNNEFPRSNGPAHAVAVAYANAGFYSCGFYSYQDTVYVGKKGNAYFYDNIVGGQTDFLYGFGTAYLESSTLSLRNCGGGITAWKEYLGTNTTFENKYGVYISDTRVVAANSTIAPVIAGKCSLGRPWNWQHRSVFMESYFDTSILPQGYTPWGGAPQNVGPKTFMAVWDDRGPGNNVPAQIASNLTKVLDNAAVMPFRYPVDVFITEDGEPGNIGWIDSSVLKGGQ</sequence>
<dbReference type="OrthoDB" id="3934656at2759"/>
<evidence type="ECO:0000259" key="7">
    <source>
        <dbReference type="Pfam" id="PF01095"/>
    </source>
</evidence>
<dbReference type="SUPFAM" id="SSF51126">
    <property type="entry name" value="Pectin lyase-like"/>
    <property type="match status" value="1"/>
</dbReference>
<feature type="chain" id="PRO_5021467047" description="pectinesterase" evidence="6">
    <location>
        <begin position="20"/>
        <end position="421"/>
    </location>
</feature>
<keyword evidence="9" id="KW-1185">Reference proteome</keyword>
<name>A0A507BD50_9PEZI</name>
<evidence type="ECO:0000256" key="4">
    <source>
        <dbReference type="ARBA" id="ARBA00022801"/>
    </source>
</evidence>
<dbReference type="EMBL" id="SKBQ01000028">
    <property type="protein sequence ID" value="TPX14500.1"/>
    <property type="molecule type" value="Genomic_DNA"/>
</dbReference>
<dbReference type="Proteomes" id="UP000319257">
    <property type="component" value="Unassembled WGS sequence"/>
</dbReference>
<dbReference type="PANTHER" id="PTHR31321">
    <property type="entry name" value="ACYL-COA THIOESTER HYDROLASE YBHC-RELATED"/>
    <property type="match status" value="1"/>
</dbReference>
<evidence type="ECO:0000256" key="3">
    <source>
        <dbReference type="ARBA" id="ARBA00013229"/>
    </source>
</evidence>
<dbReference type="RefSeq" id="XP_030996211.1">
    <property type="nucleotide sequence ID" value="XM_031139988.1"/>
</dbReference>
<evidence type="ECO:0000256" key="2">
    <source>
        <dbReference type="ARBA" id="ARBA00008891"/>
    </source>
</evidence>
<protein>
    <recommendedName>
        <fullName evidence="3">pectinesterase</fullName>
        <ecNumber evidence="3">3.1.1.11</ecNumber>
    </recommendedName>
</protein>
<dbReference type="UniPathway" id="UPA00545">
    <property type="reaction ID" value="UER00823"/>
</dbReference>
<dbReference type="GeneID" id="41972911"/>
<dbReference type="GO" id="GO:0045490">
    <property type="term" value="P:pectin catabolic process"/>
    <property type="evidence" value="ECO:0007669"/>
    <property type="project" value="UniProtKB-UniPathway"/>
</dbReference>
<dbReference type="STRING" id="1093900.A0A507BD50"/>
<dbReference type="InterPro" id="IPR011050">
    <property type="entry name" value="Pectin_lyase_fold/virulence"/>
</dbReference>
<keyword evidence="6" id="KW-0732">Signal</keyword>